<dbReference type="GO" id="GO:0005886">
    <property type="term" value="C:plasma membrane"/>
    <property type="evidence" value="ECO:0007669"/>
    <property type="project" value="TreeGrafter"/>
</dbReference>
<reference evidence="9" key="2">
    <citation type="submission" date="2023-05" db="EMBL/GenBank/DDBJ databases">
        <authorList>
            <consortium name="Lawrence Berkeley National Laboratory"/>
            <person name="Steindorff A."/>
            <person name="Hensen N."/>
            <person name="Bonometti L."/>
            <person name="Westerberg I."/>
            <person name="Brannstrom I.O."/>
            <person name="Guillou S."/>
            <person name="Cros-Aarteil S."/>
            <person name="Calhoun S."/>
            <person name="Haridas S."/>
            <person name="Kuo A."/>
            <person name="Mondo S."/>
            <person name="Pangilinan J."/>
            <person name="Riley R."/>
            <person name="Labutti K."/>
            <person name="Andreopoulos B."/>
            <person name="Lipzen A."/>
            <person name="Chen C."/>
            <person name="Yanf M."/>
            <person name="Daum C."/>
            <person name="Ng V."/>
            <person name="Clum A."/>
            <person name="Ohm R."/>
            <person name="Martin F."/>
            <person name="Silar P."/>
            <person name="Natvig D."/>
            <person name="Lalanne C."/>
            <person name="Gautier V."/>
            <person name="Ament-Velasquez S.L."/>
            <person name="Kruys A."/>
            <person name="Hutchinson M.I."/>
            <person name="Powell A.J."/>
            <person name="Barry K."/>
            <person name="Miller A.N."/>
            <person name="Grigoriev I.V."/>
            <person name="Debuchy R."/>
            <person name="Gladieux P."/>
            <person name="Thoren M.H."/>
            <person name="Johannesson H."/>
        </authorList>
    </citation>
    <scope>NUCLEOTIDE SEQUENCE</scope>
    <source>
        <strain evidence="9">CBS 359.72</strain>
    </source>
</reference>
<dbReference type="AlphaFoldDB" id="A0AAN7HJD8"/>
<gene>
    <name evidence="9" type="ORF">C7999DRAFT_35336</name>
</gene>
<keyword evidence="4 7" id="KW-0812">Transmembrane</keyword>
<dbReference type="PROSITE" id="PS50850">
    <property type="entry name" value="MFS"/>
    <property type="match status" value="1"/>
</dbReference>
<feature type="domain" description="Major facilitator superfamily (MFS) profile" evidence="8">
    <location>
        <begin position="1"/>
        <end position="65"/>
    </location>
</feature>
<comment type="subcellular location">
    <subcellularLocation>
        <location evidence="1">Membrane</location>
        <topology evidence="1">Multi-pass membrane protein</topology>
    </subcellularLocation>
</comment>
<dbReference type="Proteomes" id="UP001303647">
    <property type="component" value="Unassembled WGS sequence"/>
</dbReference>
<keyword evidence="3" id="KW-0813">Transport</keyword>
<organism evidence="9 10">
    <name type="scientific">Corynascus novoguineensis</name>
    <dbReference type="NCBI Taxonomy" id="1126955"/>
    <lineage>
        <taxon>Eukaryota</taxon>
        <taxon>Fungi</taxon>
        <taxon>Dikarya</taxon>
        <taxon>Ascomycota</taxon>
        <taxon>Pezizomycotina</taxon>
        <taxon>Sordariomycetes</taxon>
        <taxon>Sordariomycetidae</taxon>
        <taxon>Sordariales</taxon>
        <taxon>Chaetomiaceae</taxon>
        <taxon>Corynascus</taxon>
    </lineage>
</organism>
<dbReference type="PANTHER" id="PTHR23501">
    <property type="entry name" value="MAJOR FACILITATOR SUPERFAMILY"/>
    <property type="match status" value="1"/>
</dbReference>
<dbReference type="SUPFAM" id="SSF103473">
    <property type="entry name" value="MFS general substrate transporter"/>
    <property type="match status" value="1"/>
</dbReference>
<dbReference type="PANTHER" id="PTHR23501:SF12">
    <property type="entry name" value="MAJOR FACILITATOR SUPERFAMILY (MFS) PROFILE DOMAIN-CONTAINING PROTEIN-RELATED"/>
    <property type="match status" value="1"/>
</dbReference>
<comment type="similarity">
    <text evidence="2">Belongs to the major facilitator superfamily. TCR/Tet family.</text>
</comment>
<evidence type="ECO:0000256" key="2">
    <source>
        <dbReference type="ARBA" id="ARBA00007520"/>
    </source>
</evidence>
<protein>
    <recommendedName>
        <fullName evidence="8">Major facilitator superfamily (MFS) profile domain-containing protein</fullName>
    </recommendedName>
</protein>
<comment type="caution">
    <text evidence="9">The sequence shown here is derived from an EMBL/GenBank/DDBJ whole genome shotgun (WGS) entry which is preliminary data.</text>
</comment>
<evidence type="ECO:0000256" key="5">
    <source>
        <dbReference type="ARBA" id="ARBA00022989"/>
    </source>
</evidence>
<keyword evidence="5 7" id="KW-1133">Transmembrane helix</keyword>
<reference evidence="9" key="1">
    <citation type="journal article" date="2023" name="Mol. Phylogenet. Evol.">
        <title>Genome-scale phylogeny and comparative genomics of the fungal order Sordariales.</title>
        <authorList>
            <person name="Hensen N."/>
            <person name="Bonometti L."/>
            <person name="Westerberg I."/>
            <person name="Brannstrom I.O."/>
            <person name="Guillou S."/>
            <person name="Cros-Aarteil S."/>
            <person name="Calhoun S."/>
            <person name="Haridas S."/>
            <person name="Kuo A."/>
            <person name="Mondo S."/>
            <person name="Pangilinan J."/>
            <person name="Riley R."/>
            <person name="LaButti K."/>
            <person name="Andreopoulos B."/>
            <person name="Lipzen A."/>
            <person name="Chen C."/>
            <person name="Yan M."/>
            <person name="Daum C."/>
            <person name="Ng V."/>
            <person name="Clum A."/>
            <person name="Steindorff A."/>
            <person name="Ohm R.A."/>
            <person name="Martin F."/>
            <person name="Silar P."/>
            <person name="Natvig D.O."/>
            <person name="Lalanne C."/>
            <person name="Gautier V."/>
            <person name="Ament-Velasquez S.L."/>
            <person name="Kruys A."/>
            <person name="Hutchinson M.I."/>
            <person name="Powell A.J."/>
            <person name="Barry K."/>
            <person name="Miller A.N."/>
            <person name="Grigoriev I.V."/>
            <person name="Debuchy R."/>
            <person name="Gladieux P."/>
            <person name="Hiltunen Thoren M."/>
            <person name="Johannesson H."/>
        </authorList>
    </citation>
    <scope>NUCLEOTIDE SEQUENCE</scope>
    <source>
        <strain evidence="9">CBS 359.72</strain>
    </source>
</reference>
<name>A0AAN7HJD8_9PEZI</name>
<evidence type="ECO:0000256" key="7">
    <source>
        <dbReference type="SAM" id="Phobius"/>
    </source>
</evidence>
<dbReference type="EMBL" id="MU857746">
    <property type="protein sequence ID" value="KAK4244293.1"/>
    <property type="molecule type" value="Genomic_DNA"/>
</dbReference>
<evidence type="ECO:0000256" key="6">
    <source>
        <dbReference type="ARBA" id="ARBA00023136"/>
    </source>
</evidence>
<evidence type="ECO:0000256" key="3">
    <source>
        <dbReference type="ARBA" id="ARBA00022448"/>
    </source>
</evidence>
<evidence type="ECO:0000313" key="10">
    <source>
        <dbReference type="Proteomes" id="UP001303647"/>
    </source>
</evidence>
<evidence type="ECO:0000259" key="8">
    <source>
        <dbReference type="PROSITE" id="PS50850"/>
    </source>
</evidence>
<dbReference type="InterPro" id="IPR036259">
    <property type="entry name" value="MFS_trans_sf"/>
</dbReference>
<evidence type="ECO:0000256" key="4">
    <source>
        <dbReference type="ARBA" id="ARBA00022692"/>
    </source>
</evidence>
<keyword evidence="10" id="KW-1185">Reference proteome</keyword>
<evidence type="ECO:0000256" key="1">
    <source>
        <dbReference type="ARBA" id="ARBA00004141"/>
    </source>
</evidence>
<sequence>MVEAVIVGRVFAGAGGTGIYYGLLALLSMYITTKERPQYLSYTGPVCGLGTVLGPVVGGGFALYD</sequence>
<dbReference type="GO" id="GO:0022857">
    <property type="term" value="F:transmembrane transporter activity"/>
    <property type="evidence" value="ECO:0007669"/>
    <property type="project" value="InterPro"/>
</dbReference>
<feature type="transmembrane region" description="Helical" evidence="7">
    <location>
        <begin position="6"/>
        <end position="27"/>
    </location>
</feature>
<dbReference type="Gene3D" id="1.20.1250.20">
    <property type="entry name" value="MFS general substrate transporter like domains"/>
    <property type="match status" value="1"/>
</dbReference>
<accession>A0AAN7HJD8</accession>
<evidence type="ECO:0000313" key="9">
    <source>
        <dbReference type="EMBL" id="KAK4244293.1"/>
    </source>
</evidence>
<proteinExistence type="inferred from homology"/>
<dbReference type="InterPro" id="IPR020846">
    <property type="entry name" value="MFS_dom"/>
</dbReference>
<keyword evidence="6 7" id="KW-0472">Membrane</keyword>
<feature type="transmembrane region" description="Helical" evidence="7">
    <location>
        <begin position="39"/>
        <end position="64"/>
    </location>
</feature>